<dbReference type="Proteomes" id="UP000277424">
    <property type="component" value="Unassembled WGS sequence"/>
</dbReference>
<gene>
    <name evidence="1" type="ORF">BCL74_1242</name>
</gene>
<proteinExistence type="predicted"/>
<dbReference type="RefSeq" id="WP_121218347.1">
    <property type="nucleotide sequence ID" value="NZ_RBIG01000001.1"/>
</dbReference>
<evidence type="ECO:0000313" key="2">
    <source>
        <dbReference type="Proteomes" id="UP000277424"/>
    </source>
</evidence>
<accession>A0A420WQZ9</accession>
<dbReference type="PANTHER" id="PTHR38460:SF1">
    <property type="entry name" value="TAUTOMERASE YOLI-RELATED"/>
    <property type="match status" value="1"/>
</dbReference>
<dbReference type="PANTHER" id="PTHR38460">
    <property type="entry name" value="TAUTOMERASE YOLI-RELATED"/>
    <property type="match status" value="1"/>
</dbReference>
<dbReference type="Pfam" id="PF14552">
    <property type="entry name" value="Tautomerase_2"/>
    <property type="match status" value="1"/>
</dbReference>
<dbReference type="Gene3D" id="3.30.429.10">
    <property type="entry name" value="Macrophage Migration Inhibitory Factor"/>
    <property type="match status" value="1"/>
</dbReference>
<name>A0A420WQZ9_9PROT</name>
<dbReference type="AlphaFoldDB" id="A0A420WQZ9"/>
<sequence length="128" mass="14032">MPNTLIATRSGWIRDPYAVIDAVHDALQEALKIPEWDRTVRLIEHEPSHFAIPPGRGQNYTIVEVTLFAGRSFEAKRALYQAIVRNLGALGIAATDIKIALIESPMENWGIRGGTPASEVDLGFPVAV</sequence>
<protein>
    <submittedName>
        <fullName evidence="1">Tautomerase-like protein</fullName>
    </submittedName>
</protein>
<organism evidence="1 2">
    <name type="scientific">Oceanibaculum indicum</name>
    <dbReference type="NCBI Taxonomy" id="526216"/>
    <lineage>
        <taxon>Bacteria</taxon>
        <taxon>Pseudomonadati</taxon>
        <taxon>Pseudomonadota</taxon>
        <taxon>Alphaproteobacteria</taxon>
        <taxon>Rhodospirillales</taxon>
        <taxon>Oceanibaculaceae</taxon>
        <taxon>Oceanibaculum</taxon>
    </lineage>
</organism>
<comment type="caution">
    <text evidence="1">The sequence shown here is derived from an EMBL/GenBank/DDBJ whole genome shotgun (WGS) entry which is preliminary data.</text>
</comment>
<evidence type="ECO:0000313" key="1">
    <source>
        <dbReference type="EMBL" id="RKQ73454.1"/>
    </source>
</evidence>
<dbReference type="InterPro" id="IPR037479">
    <property type="entry name" value="Tauto_MSAD"/>
</dbReference>
<dbReference type="EMBL" id="RBIG01000001">
    <property type="protein sequence ID" value="RKQ73454.1"/>
    <property type="molecule type" value="Genomic_DNA"/>
</dbReference>
<dbReference type="OrthoDB" id="9804765at2"/>
<reference evidence="1 2" key="1">
    <citation type="submission" date="2018-10" db="EMBL/GenBank/DDBJ databases">
        <title>Comparative analysis of microorganisms from saline springs in Andes Mountain Range, Colombia.</title>
        <authorList>
            <person name="Rubin E."/>
        </authorList>
    </citation>
    <scope>NUCLEOTIDE SEQUENCE [LARGE SCALE GENOMIC DNA]</scope>
    <source>
        <strain evidence="1 2">USBA 36</strain>
    </source>
</reference>
<dbReference type="InterPro" id="IPR014347">
    <property type="entry name" value="Tautomerase/MIF_sf"/>
</dbReference>
<dbReference type="SUPFAM" id="SSF55331">
    <property type="entry name" value="Tautomerase/MIF"/>
    <property type="match status" value="1"/>
</dbReference>